<organism evidence="2">
    <name type="scientific">Agrobacterium tumefaciens</name>
    <dbReference type="NCBI Taxonomy" id="358"/>
    <lineage>
        <taxon>Bacteria</taxon>
        <taxon>Pseudomonadati</taxon>
        <taxon>Pseudomonadota</taxon>
        <taxon>Alphaproteobacteria</taxon>
        <taxon>Hyphomicrobiales</taxon>
        <taxon>Rhizobiaceae</taxon>
        <taxon>Rhizobium/Agrobacterium group</taxon>
        <taxon>Agrobacterium</taxon>
        <taxon>Agrobacterium tumefaciens complex</taxon>
    </lineage>
</organism>
<accession>Q52598</accession>
<feature type="compositionally biased region" description="Basic and acidic residues" evidence="1">
    <location>
        <begin position="76"/>
        <end position="90"/>
    </location>
</feature>
<name>Q52598_AGRTU</name>
<proteinExistence type="predicted"/>
<geneLocation type="plasmid" evidence="2">
    <name>pTiA66</name>
</geneLocation>
<dbReference type="AlphaFoldDB" id="Q52598"/>
<protein>
    <submittedName>
        <fullName evidence="2">Uncharacterized protein</fullName>
    </submittedName>
</protein>
<reference evidence="2" key="1">
    <citation type="journal article" date="1984" name="Proc. Natl. Acad. Sci. U.S.A.">
        <title>Nucleotide sequence of the insertion sequence found in the T-DNA region of mutant Ti plasmid pTiA66 and distribution of its homologues in octopine Ti plasmid.</title>
        <authorList>
            <person name="Machida Y."/>
            <person name="Sakurai M."/>
            <person name="Kiyokawa S."/>
            <person name="Ubasawa A."/>
            <person name="Suzuki Y."/>
            <person name="Ikeda J.E."/>
        </authorList>
    </citation>
    <scope>NUCLEOTIDE SEQUENCE</scope>
    <source>
        <plasmid evidence="2">pTiA66</plasmid>
    </source>
</reference>
<keyword evidence="2" id="KW-0614">Plasmid</keyword>
<evidence type="ECO:0000313" key="2">
    <source>
        <dbReference type="EMBL" id="AAA98375.1"/>
    </source>
</evidence>
<evidence type="ECO:0000256" key="1">
    <source>
        <dbReference type="SAM" id="MobiDB-lite"/>
    </source>
</evidence>
<sequence>MITTVPSAADGQMKRPRSSFFVNRQAPWPSCQITLIRPPPAAEYEQVSTHRVTLQRLLHHQRQTGEALAHVRIARRQPDLHANRNRDHRSPSTQSRMRPSASVSMSLSTRTRRPRPSSIVTSLRFRRGWNLVGGSG</sequence>
<feature type="region of interest" description="Disordered" evidence="1">
    <location>
        <begin position="74"/>
        <end position="118"/>
    </location>
</feature>
<dbReference type="EMBL" id="M10204">
    <property type="protein sequence ID" value="AAA98375.1"/>
    <property type="molecule type" value="Genomic_DNA"/>
</dbReference>
<feature type="compositionally biased region" description="Polar residues" evidence="1">
    <location>
        <begin position="91"/>
        <end position="105"/>
    </location>
</feature>